<dbReference type="Proteomes" id="UP001152795">
    <property type="component" value="Unassembled WGS sequence"/>
</dbReference>
<feature type="transmembrane region" description="Helical" evidence="7">
    <location>
        <begin position="157"/>
        <end position="180"/>
    </location>
</feature>
<feature type="region of interest" description="Disordered" evidence="6">
    <location>
        <begin position="1"/>
        <end position="73"/>
    </location>
</feature>
<evidence type="ECO:0000313" key="8">
    <source>
        <dbReference type="EMBL" id="CAB3988523.1"/>
    </source>
</evidence>
<dbReference type="EMBL" id="CACRXK020001336">
    <property type="protein sequence ID" value="CAB3988523.1"/>
    <property type="molecule type" value="Genomic_DNA"/>
</dbReference>
<keyword evidence="4 7" id="KW-1133">Transmembrane helix</keyword>
<dbReference type="InterPro" id="IPR051423">
    <property type="entry name" value="CD225/Dispanin"/>
</dbReference>
<proteinExistence type="inferred from homology"/>
<evidence type="ECO:0000256" key="3">
    <source>
        <dbReference type="ARBA" id="ARBA00022692"/>
    </source>
</evidence>
<dbReference type="GO" id="GO:0016020">
    <property type="term" value="C:membrane"/>
    <property type="evidence" value="ECO:0007669"/>
    <property type="project" value="UniProtKB-SubCell"/>
</dbReference>
<dbReference type="PANTHER" id="PTHR14948">
    <property type="entry name" value="NG5"/>
    <property type="match status" value="1"/>
</dbReference>
<keyword evidence="5 7" id="KW-0472">Membrane</keyword>
<dbReference type="Pfam" id="PF04505">
    <property type="entry name" value="CD225"/>
    <property type="match status" value="1"/>
</dbReference>
<gene>
    <name evidence="8" type="ORF">PACLA_8A006208</name>
</gene>
<comment type="caution">
    <text evidence="8">The sequence shown here is derived from an EMBL/GenBank/DDBJ whole genome shotgun (WGS) entry which is preliminary data.</text>
</comment>
<keyword evidence="3 7" id="KW-0812">Transmembrane</keyword>
<evidence type="ECO:0000256" key="5">
    <source>
        <dbReference type="ARBA" id="ARBA00023136"/>
    </source>
</evidence>
<evidence type="ECO:0000256" key="4">
    <source>
        <dbReference type="ARBA" id="ARBA00022989"/>
    </source>
</evidence>
<reference evidence="8" key="1">
    <citation type="submission" date="2020-04" db="EMBL/GenBank/DDBJ databases">
        <authorList>
            <person name="Alioto T."/>
            <person name="Alioto T."/>
            <person name="Gomez Garrido J."/>
        </authorList>
    </citation>
    <scope>NUCLEOTIDE SEQUENCE</scope>
    <source>
        <strain evidence="8">A484AB</strain>
    </source>
</reference>
<name>A0A6S7GBS9_PARCT</name>
<protein>
    <submittedName>
        <fullName evidence="8">Proline-rich transmembrane 1-like</fullName>
    </submittedName>
</protein>
<comment type="subcellular location">
    <subcellularLocation>
        <location evidence="1">Membrane</location>
    </subcellularLocation>
</comment>
<dbReference type="OrthoDB" id="6083617at2759"/>
<dbReference type="AlphaFoldDB" id="A0A6S7GBS9"/>
<evidence type="ECO:0000256" key="1">
    <source>
        <dbReference type="ARBA" id="ARBA00004370"/>
    </source>
</evidence>
<sequence>MEQPPPYSPEGYHPPQHGYHGYEPLPNTDYPPPPTPYPPQQQAGYPPQKQYEGGYQNQGYPPQNPRYPPPQGQGYIQQVFSPQLTNWSTVVEQNQSQLPVGVNPVVNDRLTLSVVACVCCCPLIGIFALLKSSEARNRYAAGDYAGAVASARRARNLAYAALICGFILYSLYITGIIVAVTTN</sequence>
<evidence type="ECO:0000256" key="7">
    <source>
        <dbReference type="SAM" id="Phobius"/>
    </source>
</evidence>
<feature type="compositionally biased region" description="Low complexity" evidence="6">
    <location>
        <begin position="40"/>
        <end position="61"/>
    </location>
</feature>
<feature type="compositionally biased region" description="Pro residues" evidence="6">
    <location>
        <begin position="29"/>
        <end position="39"/>
    </location>
</feature>
<comment type="similarity">
    <text evidence="2">Belongs to the CD225/Dispanin family.</text>
</comment>
<feature type="compositionally biased region" description="Pro residues" evidence="6">
    <location>
        <begin position="62"/>
        <end position="71"/>
    </location>
</feature>
<dbReference type="InterPro" id="IPR007593">
    <property type="entry name" value="CD225/Dispanin_fam"/>
</dbReference>
<evidence type="ECO:0000256" key="2">
    <source>
        <dbReference type="ARBA" id="ARBA00006843"/>
    </source>
</evidence>
<keyword evidence="9" id="KW-1185">Reference proteome</keyword>
<organism evidence="8 9">
    <name type="scientific">Paramuricea clavata</name>
    <name type="common">Red gorgonian</name>
    <name type="synonym">Violescent sea-whip</name>
    <dbReference type="NCBI Taxonomy" id="317549"/>
    <lineage>
        <taxon>Eukaryota</taxon>
        <taxon>Metazoa</taxon>
        <taxon>Cnidaria</taxon>
        <taxon>Anthozoa</taxon>
        <taxon>Octocorallia</taxon>
        <taxon>Malacalcyonacea</taxon>
        <taxon>Plexauridae</taxon>
        <taxon>Paramuricea</taxon>
    </lineage>
</organism>
<dbReference type="PANTHER" id="PTHR14948:SF44">
    <property type="entry name" value="PROLINE-RICH TRANSMEMBRANE PROTEIN 1-LIKE"/>
    <property type="match status" value="1"/>
</dbReference>
<evidence type="ECO:0000256" key="6">
    <source>
        <dbReference type="SAM" id="MobiDB-lite"/>
    </source>
</evidence>
<accession>A0A6S7GBS9</accession>
<feature type="transmembrane region" description="Helical" evidence="7">
    <location>
        <begin position="110"/>
        <end position="130"/>
    </location>
</feature>
<evidence type="ECO:0000313" key="9">
    <source>
        <dbReference type="Proteomes" id="UP001152795"/>
    </source>
</evidence>